<dbReference type="AlphaFoldDB" id="A0A6G0WJS9"/>
<feature type="coiled-coil region" evidence="8">
    <location>
        <begin position="472"/>
        <end position="499"/>
    </location>
</feature>
<comment type="subcellular location">
    <subcellularLocation>
        <location evidence="1">Cytoplasm</location>
    </subcellularLocation>
</comment>
<feature type="region of interest" description="Disordered" evidence="9">
    <location>
        <begin position="434"/>
        <end position="455"/>
    </location>
</feature>
<accession>A0A6G0WJS9</accession>
<keyword evidence="3 6" id="KW-0547">Nucleotide-binding</keyword>
<proteinExistence type="inferred from homology"/>
<dbReference type="InterPro" id="IPR036961">
    <property type="entry name" value="Kinesin_motor_dom_sf"/>
</dbReference>
<evidence type="ECO:0000256" key="7">
    <source>
        <dbReference type="RuleBase" id="RU000394"/>
    </source>
</evidence>
<feature type="domain" description="Kinesin motor" evidence="10">
    <location>
        <begin position="3"/>
        <end position="333"/>
    </location>
</feature>
<keyword evidence="12" id="KW-1185">Reference proteome</keyword>
<evidence type="ECO:0000259" key="10">
    <source>
        <dbReference type="PROSITE" id="PS50067"/>
    </source>
</evidence>
<keyword evidence="4 6" id="KW-0067">ATP-binding</keyword>
<dbReference type="InterPro" id="IPR027640">
    <property type="entry name" value="Kinesin-like_fam"/>
</dbReference>
<evidence type="ECO:0000256" key="1">
    <source>
        <dbReference type="ARBA" id="ARBA00004496"/>
    </source>
</evidence>
<feature type="binding site" evidence="6">
    <location>
        <begin position="88"/>
        <end position="95"/>
    </location>
    <ligand>
        <name>ATP</name>
        <dbReference type="ChEBI" id="CHEBI:30616"/>
    </ligand>
</feature>
<dbReference type="GO" id="GO:0007052">
    <property type="term" value="P:mitotic spindle organization"/>
    <property type="evidence" value="ECO:0007669"/>
    <property type="project" value="TreeGrafter"/>
</dbReference>
<evidence type="ECO:0000256" key="8">
    <source>
        <dbReference type="SAM" id="Coils"/>
    </source>
</evidence>
<dbReference type="GO" id="GO:0003777">
    <property type="term" value="F:microtubule motor activity"/>
    <property type="evidence" value="ECO:0007669"/>
    <property type="project" value="InterPro"/>
</dbReference>
<dbReference type="SUPFAM" id="SSF52540">
    <property type="entry name" value="P-loop containing nucleoside triphosphate hydrolases"/>
    <property type="match status" value="1"/>
</dbReference>
<feature type="compositionally biased region" description="Polar residues" evidence="9">
    <location>
        <begin position="716"/>
        <end position="726"/>
    </location>
</feature>
<dbReference type="SMART" id="SM00129">
    <property type="entry name" value="KISc"/>
    <property type="match status" value="1"/>
</dbReference>
<keyword evidence="5 8" id="KW-0175">Coiled coil</keyword>
<dbReference type="GO" id="GO:0051231">
    <property type="term" value="P:spindle elongation"/>
    <property type="evidence" value="ECO:0007669"/>
    <property type="project" value="TreeGrafter"/>
</dbReference>
<organism evidence="11 12">
    <name type="scientific">Aphanomyces euteiches</name>
    <dbReference type="NCBI Taxonomy" id="100861"/>
    <lineage>
        <taxon>Eukaryota</taxon>
        <taxon>Sar</taxon>
        <taxon>Stramenopiles</taxon>
        <taxon>Oomycota</taxon>
        <taxon>Saprolegniomycetes</taxon>
        <taxon>Saprolegniales</taxon>
        <taxon>Verrucalvaceae</taxon>
        <taxon>Aphanomyces</taxon>
    </lineage>
</organism>
<dbReference type="InterPro" id="IPR019821">
    <property type="entry name" value="Kinesin_motor_CS"/>
</dbReference>
<name>A0A6G0WJS9_9STRA</name>
<dbReference type="GO" id="GO:0007018">
    <property type="term" value="P:microtubule-based movement"/>
    <property type="evidence" value="ECO:0007669"/>
    <property type="project" value="InterPro"/>
</dbReference>
<evidence type="ECO:0000256" key="4">
    <source>
        <dbReference type="ARBA" id="ARBA00022840"/>
    </source>
</evidence>
<sequence>MSHIHVSCRVRPQNANEKKHGGHECVTIVDGKAIEITHDEGFATDYLKCTFDRVFAPHATQQQVYEATAQPLVVDFLDGYNCTVFAYGQTGSGKTHTIYGPKDGVVSKPEEQGLIGRLVHDLYRQIAEQQSDQVSFELSASFMEIYMEQINDLLHPASKNLKVRENTDKGVYVYDLLAVRAPTKDQMLKLVERGNTNRVVGSTRMNNDSSRSHTVLMIQMVQQDVVAGSEKRATMYIVDLAGSEMVNKTLATGKTLNEAKAINKSLSALSNVIKALVDEKKHIPFRDSKLTRILQDSLGGHAKTCLIVTVSSSTYNVAETISTLRFGMRAKEIKNDPTQHKDAVMCDYQQLYQNLLLQFTQTQNELKAVLVQASQAKQSMEHQALNCHEEMSTSCQTDEFPSSVDDAEGGVAVHPLSTGDLETLVARSFDTPAAFERPRESKETQTTAASTPTRSGLTRTLTSLLFAEVSPSEDLRTKLDHATDELQRCRAETNALREVNVVLTAQNSIFSARVAELEGSMTTQQSEVDALKEINRTICAQNTALSDRNQELEALLEDRQPKPSSSLGGVVHEMDQAGGLGGGNGGDDAMQHIETLSRRLVEMKLHVHYVTEYTKSILDREPYELVAQMTQLKLENERLRFEEHQHAETVKTLQAKCHALAEAVAKNDDNAAALQKTIQEYQALYKEQVRLSQERQDNLVKEVEYYKMIWQRVSSHSPRSNNQMTTTDKESSSSAAASLLRASSFTGTVPSEPLSLMSLKRNNRTIVKPLSSKSCNQAQSPIHHIKAKKDANAMDPLSSVFELDLA</sequence>
<dbReference type="PANTHER" id="PTHR47969:SF15">
    <property type="entry name" value="CHROMOSOME-ASSOCIATED KINESIN KIF4A-RELATED"/>
    <property type="match status" value="1"/>
</dbReference>
<evidence type="ECO:0000256" key="3">
    <source>
        <dbReference type="ARBA" id="ARBA00022741"/>
    </source>
</evidence>
<dbReference type="GO" id="GO:0005874">
    <property type="term" value="C:microtubule"/>
    <property type="evidence" value="ECO:0007669"/>
    <property type="project" value="UniProtKB-KW"/>
</dbReference>
<protein>
    <recommendedName>
        <fullName evidence="7">Kinesin-like protein</fullName>
    </recommendedName>
</protein>
<dbReference type="Gene3D" id="3.40.850.10">
    <property type="entry name" value="Kinesin motor domain"/>
    <property type="match status" value="1"/>
</dbReference>
<keyword evidence="2" id="KW-0963">Cytoplasm</keyword>
<dbReference type="GO" id="GO:0005875">
    <property type="term" value="C:microtubule associated complex"/>
    <property type="evidence" value="ECO:0007669"/>
    <property type="project" value="TreeGrafter"/>
</dbReference>
<comment type="similarity">
    <text evidence="6 7">Belongs to the TRAFAC class myosin-kinesin ATPase superfamily. Kinesin family.</text>
</comment>
<dbReference type="Pfam" id="PF00225">
    <property type="entry name" value="Kinesin"/>
    <property type="match status" value="1"/>
</dbReference>
<evidence type="ECO:0000256" key="6">
    <source>
        <dbReference type="PROSITE-ProRule" id="PRU00283"/>
    </source>
</evidence>
<dbReference type="PROSITE" id="PS00411">
    <property type="entry name" value="KINESIN_MOTOR_1"/>
    <property type="match status" value="1"/>
</dbReference>
<evidence type="ECO:0000313" key="11">
    <source>
        <dbReference type="EMBL" id="KAF0727468.1"/>
    </source>
</evidence>
<dbReference type="PANTHER" id="PTHR47969">
    <property type="entry name" value="CHROMOSOME-ASSOCIATED KINESIN KIF4A-RELATED"/>
    <property type="match status" value="1"/>
</dbReference>
<dbReference type="EMBL" id="VJMJ01000194">
    <property type="protein sequence ID" value="KAF0727468.1"/>
    <property type="molecule type" value="Genomic_DNA"/>
</dbReference>
<evidence type="ECO:0000256" key="5">
    <source>
        <dbReference type="ARBA" id="ARBA00023054"/>
    </source>
</evidence>
<dbReference type="Proteomes" id="UP000481153">
    <property type="component" value="Unassembled WGS sequence"/>
</dbReference>
<feature type="region of interest" description="Disordered" evidence="9">
    <location>
        <begin position="716"/>
        <end position="735"/>
    </location>
</feature>
<keyword evidence="6 7" id="KW-0505">Motor protein</keyword>
<reference evidence="11 12" key="1">
    <citation type="submission" date="2019-07" db="EMBL/GenBank/DDBJ databases">
        <title>Genomics analysis of Aphanomyces spp. identifies a new class of oomycete effector associated with host adaptation.</title>
        <authorList>
            <person name="Gaulin E."/>
        </authorList>
    </citation>
    <scope>NUCLEOTIDE SEQUENCE [LARGE SCALE GENOMIC DNA]</scope>
    <source>
        <strain evidence="11 12">ATCC 201684</strain>
    </source>
</reference>
<gene>
    <name evidence="11" type="ORF">Ae201684_014490</name>
</gene>
<dbReference type="PROSITE" id="PS50067">
    <property type="entry name" value="KINESIN_MOTOR_2"/>
    <property type="match status" value="1"/>
</dbReference>
<dbReference type="PRINTS" id="PR00380">
    <property type="entry name" value="KINESINHEAVY"/>
</dbReference>
<evidence type="ECO:0000256" key="9">
    <source>
        <dbReference type="SAM" id="MobiDB-lite"/>
    </source>
</evidence>
<dbReference type="InterPro" id="IPR027417">
    <property type="entry name" value="P-loop_NTPase"/>
</dbReference>
<comment type="caution">
    <text evidence="11">The sequence shown here is derived from an EMBL/GenBank/DDBJ whole genome shotgun (WGS) entry which is preliminary data.</text>
</comment>
<dbReference type="InterPro" id="IPR001752">
    <property type="entry name" value="Kinesin_motor_dom"/>
</dbReference>
<keyword evidence="7" id="KW-0493">Microtubule</keyword>
<dbReference type="GO" id="GO:0005737">
    <property type="term" value="C:cytoplasm"/>
    <property type="evidence" value="ECO:0007669"/>
    <property type="project" value="UniProtKB-SubCell"/>
</dbReference>
<dbReference type="GO" id="GO:0008017">
    <property type="term" value="F:microtubule binding"/>
    <property type="evidence" value="ECO:0007669"/>
    <property type="project" value="InterPro"/>
</dbReference>
<dbReference type="VEuPathDB" id="FungiDB:AeMF1_021652"/>
<evidence type="ECO:0000256" key="2">
    <source>
        <dbReference type="ARBA" id="ARBA00022490"/>
    </source>
</evidence>
<evidence type="ECO:0000313" key="12">
    <source>
        <dbReference type="Proteomes" id="UP000481153"/>
    </source>
</evidence>
<dbReference type="GO" id="GO:0005524">
    <property type="term" value="F:ATP binding"/>
    <property type="evidence" value="ECO:0007669"/>
    <property type="project" value="UniProtKB-UniRule"/>
</dbReference>